<organism evidence="1 2">
    <name type="scientific">Araneus ventricosus</name>
    <name type="common">Orbweaver spider</name>
    <name type="synonym">Epeira ventricosa</name>
    <dbReference type="NCBI Taxonomy" id="182803"/>
    <lineage>
        <taxon>Eukaryota</taxon>
        <taxon>Metazoa</taxon>
        <taxon>Ecdysozoa</taxon>
        <taxon>Arthropoda</taxon>
        <taxon>Chelicerata</taxon>
        <taxon>Arachnida</taxon>
        <taxon>Araneae</taxon>
        <taxon>Araneomorphae</taxon>
        <taxon>Entelegynae</taxon>
        <taxon>Araneoidea</taxon>
        <taxon>Araneidae</taxon>
        <taxon>Araneus</taxon>
    </lineage>
</organism>
<accession>A0A4Y2LPG7</accession>
<protein>
    <submittedName>
        <fullName evidence="1">Uncharacterized protein</fullName>
    </submittedName>
</protein>
<evidence type="ECO:0000313" key="1">
    <source>
        <dbReference type="EMBL" id="GBN16374.1"/>
    </source>
</evidence>
<reference evidence="1 2" key="1">
    <citation type="journal article" date="2019" name="Sci. Rep.">
        <title>Orb-weaving spider Araneus ventricosus genome elucidates the spidroin gene catalogue.</title>
        <authorList>
            <person name="Kono N."/>
            <person name="Nakamura H."/>
            <person name="Ohtoshi R."/>
            <person name="Moran D.A.P."/>
            <person name="Shinohara A."/>
            <person name="Yoshida Y."/>
            <person name="Fujiwara M."/>
            <person name="Mori M."/>
            <person name="Tomita M."/>
            <person name="Arakawa K."/>
        </authorList>
    </citation>
    <scope>NUCLEOTIDE SEQUENCE [LARGE SCALE GENOMIC DNA]</scope>
</reference>
<comment type="caution">
    <text evidence="1">The sequence shown here is derived from an EMBL/GenBank/DDBJ whole genome shotgun (WGS) entry which is preliminary data.</text>
</comment>
<dbReference type="EMBL" id="BGPR01006141">
    <property type="protein sequence ID" value="GBN16374.1"/>
    <property type="molecule type" value="Genomic_DNA"/>
</dbReference>
<dbReference type="AlphaFoldDB" id="A0A4Y2LPG7"/>
<keyword evidence="2" id="KW-1185">Reference proteome</keyword>
<dbReference type="Proteomes" id="UP000499080">
    <property type="component" value="Unassembled WGS sequence"/>
</dbReference>
<name>A0A4Y2LPG7_ARAVE</name>
<proteinExistence type="predicted"/>
<evidence type="ECO:0000313" key="2">
    <source>
        <dbReference type="Proteomes" id="UP000499080"/>
    </source>
</evidence>
<sequence length="102" mass="12374">MRKVFMTGKTDLVLRSEVCFGSLPHPNEDGSVLAMKFVPGSPKMPMQRLQKFIFWFLDWLCWCFAPRAMELTILRRKLAKSCHFRFLERMNRRRIWLQKHIW</sequence>
<gene>
    <name evidence="1" type="ORF">AVEN_110570_1</name>
</gene>